<evidence type="ECO:0000313" key="1">
    <source>
        <dbReference type="EMBL" id="KKR05043.1"/>
    </source>
</evidence>
<organism evidence="1 2">
    <name type="scientific">Candidatus Uhrbacteria bacterium GW2011_GWF2_39_13</name>
    <dbReference type="NCBI Taxonomy" id="1618995"/>
    <lineage>
        <taxon>Bacteria</taxon>
        <taxon>Candidatus Uhriibacteriota</taxon>
    </lineage>
</organism>
<protein>
    <submittedName>
        <fullName evidence="1">Uncharacterized protein</fullName>
    </submittedName>
</protein>
<dbReference type="AlphaFoldDB" id="A0A0G0MPI6"/>
<gene>
    <name evidence="1" type="ORF">UT30_C0001G0002</name>
</gene>
<evidence type="ECO:0000313" key="2">
    <source>
        <dbReference type="Proteomes" id="UP000033935"/>
    </source>
</evidence>
<reference evidence="1 2" key="1">
    <citation type="journal article" date="2015" name="Nature">
        <title>rRNA introns, odd ribosomes, and small enigmatic genomes across a large radiation of phyla.</title>
        <authorList>
            <person name="Brown C.T."/>
            <person name="Hug L.A."/>
            <person name="Thomas B.C."/>
            <person name="Sharon I."/>
            <person name="Castelle C.J."/>
            <person name="Singh A."/>
            <person name="Wilkins M.J."/>
            <person name="Williams K.H."/>
            <person name="Banfield J.F."/>
        </authorList>
    </citation>
    <scope>NUCLEOTIDE SEQUENCE [LARGE SCALE GENOMIC DNA]</scope>
</reference>
<sequence length="310" mass="36479">MRRPEQEPPHEQVSIKEFEIKNKEGELVARVKLETSEDLTMNENALWRKRLRTIELLGKEGQVVNIFSELGIKTDVYISKDTHGSFSHGSRRVRTPEPRSSEYILALLHELGHVKQRKGEWSKDQDDVSAIGRNAAYPSVSFVDFIKPEENQWPVIAREFRRVLDLPSAARRLTIRQEDVSAIEALAEKYIALRQDTLNFYEKEFTEEEMERSMEVEHIVRKKLQAYDQLMRDNLTELVRMEERDATIRGLTWLREWKKVYGIDLLQDGAYEYLREEQAAYGIPLIRRSHVEENEITCEEEETQFKKLVV</sequence>
<accession>A0A0G0MPI6</accession>
<dbReference type="EMBL" id="LBWG01000001">
    <property type="protein sequence ID" value="KKR05043.1"/>
    <property type="molecule type" value="Genomic_DNA"/>
</dbReference>
<name>A0A0G0MPI6_9BACT</name>
<comment type="caution">
    <text evidence="1">The sequence shown here is derived from an EMBL/GenBank/DDBJ whole genome shotgun (WGS) entry which is preliminary data.</text>
</comment>
<dbReference type="Proteomes" id="UP000033935">
    <property type="component" value="Unassembled WGS sequence"/>
</dbReference>
<proteinExistence type="predicted"/>